<proteinExistence type="predicted"/>
<dbReference type="Gene3D" id="2.60.20.30">
    <property type="match status" value="1"/>
</dbReference>
<protein>
    <recommendedName>
        <fullName evidence="4">Antimicrobial peptide 1</fullName>
    </recommendedName>
</protein>
<comment type="caution">
    <text evidence="2">The sequence shown here is derived from an EMBL/GenBank/DDBJ whole genome shotgun (WGS) entry which is preliminary data.</text>
</comment>
<reference evidence="3" key="1">
    <citation type="journal article" date="2020" name="Sci. Rep.">
        <title>Chromosome-scale genome assembly for the duckweed Spirodela intermedia, integrating cytogenetic maps, PacBio and Oxford Nanopore libraries.</title>
        <authorList>
            <person name="Hoang P.T.N."/>
            <person name="Fiebig A."/>
            <person name="Novak P."/>
            <person name="Macas J."/>
            <person name="Cao H.X."/>
            <person name="Stepanenko A."/>
            <person name="Chen G."/>
            <person name="Borisjuk N."/>
            <person name="Scholz U."/>
            <person name="Schubert I."/>
        </authorList>
    </citation>
    <scope>NUCLEOTIDE SEQUENCE [LARGE SCALE GENOMIC DNA]</scope>
</reference>
<evidence type="ECO:0000313" key="3">
    <source>
        <dbReference type="Proteomes" id="UP001189122"/>
    </source>
</evidence>
<organism evidence="2 3">
    <name type="scientific">Spirodela intermedia</name>
    <name type="common">Intermediate duckweed</name>
    <dbReference type="NCBI Taxonomy" id="51605"/>
    <lineage>
        <taxon>Eukaryota</taxon>
        <taxon>Viridiplantae</taxon>
        <taxon>Streptophyta</taxon>
        <taxon>Embryophyta</taxon>
        <taxon>Tracheophyta</taxon>
        <taxon>Spermatophyta</taxon>
        <taxon>Magnoliopsida</taxon>
        <taxon>Liliopsida</taxon>
        <taxon>Araceae</taxon>
        <taxon>Lemnoideae</taxon>
        <taxon>Spirodela</taxon>
    </lineage>
</organism>
<evidence type="ECO:0000313" key="2">
    <source>
        <dbReference type="EMBL" id="CAA6673937.1"/>
    </source>
</evidence>
<sequence>MATTCKTPVSPAAAVLLFLIAAAALAPASASRITTYAVPGCKGRSLTWRCGACHNFGIYNKGYFFDYTGGQIALFYYSTGCQGRYETLASDTIRCYLRPYKSIRIIC</sequence>
<keyword evidence="3" id="KW-1185">Reference proteome</keyword>
<dbReference type="EMBL" id="CACRZD030000040">
    <property type="protein sequence ID" value="CAA6673937.1"/>
    <property type="molecule type" value="Genomic_DNA"/>
</dbReference>
<dbReference type="Proteomes" id="UP001189122">
    <property type="component" value="Unassembled WGS sequence"/>
</dbReference>
<evidence type="ECO:0000256" key="1">
    <source>
        <dbReference type="SAM" id="SignalP"/>
    </source>
</evidence>
<name>A0ABN7E7U2_SPIIN</name>
<gene>
    <name evidence="2" type="ORF">SI7747_UN020295</name>
</gene>
<feature type="signal peptide" evidence="1">
    <location>
        <begin position="1"/>
        <end position="30"/>
    </location>
</feature>
<dbReference type="Pfam" id="PF09117">
    <property type="entry name" value="MiAMP1"/>
    <property type="match status" value="1"/>
</dbReference>
<evidence type="ECO:0008006" key="4">
    <source>
        <dbReference type="Google" id="ProtNLM"/>
    </source>
</evidence>
<feature type="chain" id="PRO_5045588539" description="Antimicrobial peptide 1" evidence="1">
    <location>
        <begin position="31"/>
        <end position="107"/>
    </location>
</feature>
<dbReference type="InterPro" id="IPR015201">
    <property type="entry name" value="Antimicrobial_MiAMP1"/>
</dbReference>
<dbReference type="InterPro" id="IPR015791">
    <property type="entry name" value="Antimic/Inh_G_crystallin-like"/>
</dbReference>
<keyword evidence="1" id="KW-0732">Signal</keyword>
<accession>A0ABN7E7U2</accession>